<organism evidence="1 2">
    <name type="scientific">Dibothriocephalus latus</name>
    <name type="common">Fish tapeworm</name>
    <name type="synonym">Diphyllobothrium latum</name>
    <dbReference type="NCBI Taxonomy" id="60516"/>
    <lineage>
        <taxon>Eukaryota</taxon>
        <taxon>Metazoa</taxon>
        <taxon>Spiralia</taxon>
        <taxon>Lophotrochozoa</taxon>
        <taxon>Platyhelminthes</taxon>
        <taxon>Cestoda</taxon>
        <taxon>Eucestoda</taxon>
        <taxon>Diphyllobothriidea</taxon>
        <taxon>Diphyllobothriidae</taxon>
        <taxon>Dibothriocephalus</taxon>
    </lineage>
</organism>
<reference evidence="1 2" key="1">
    <citation type="submission" date="2018-11" db="EMBL/GenBank/DDBJ databases">
        <authorList>
            <consortium name="Pathogen Informatics"/>
        </authorList>
    </citation>
    <scope>NUCLEOTIDE SEQUENCE [LARGE SCALE GENOMIC DNA]</scope>
</reference>
<gene>
    <name evidence="1" type="ORF">DILT_LOCUS4471</name>
</gene>
<dbReference type="EMBL" id="UYRU01045538">
    <property type="protein sequence ID" value="VDN08640.1"/>
    <property type="molecule type" value="Genomic_DNA"/>
</dbReference>
<proteinExistence type="predicted"/>
<protein>
    <recommendedName>
        <fullName evidence="3">EF-hand domain-containing protein</fullName>
    </recommendedName>
</protein>
<dbReference type="AlphaFoldDB" id="A0A3P7L4Y8"/>
<evidence type="ECO:0008006" key="3">
    <source>
        <dbReference type="Google" id="ProtNLM"/>
    </source>
</evidence>
<evidence type="ECO:0000313" key="2">
    <source>
        <dbReference type="Proteomes" id="UP000281553"/>
    </source>
</evidence>
<dbReference type="OrthoDB" id="2096280at2759"/>
<name>A0A3P7L4Y8_DIBLA</name>
<dbReference type="Proteomes" id="UP000281553">
    <property type="component" value="Unassembled WGS sequence"/>
</dbReference>
<keyword evidence="2" id="KW-1185">Reference proteome</keyword>
<sequence>MEVALGPSVFGLQHWQRERIEPSGSAVTDRDAIGAQHSLHPKELTPLKYLILNQKEAIYESSKKKPLGKFPKPNLPDFIDPINTTLGVLLDRSEKIKPLLNPDKRRIDILKEEQRDHDVYLKPYKHLLPGEQAHRNYTNAIRDTLNVPKDFTFGKPAPNGNGSVGQLLRGHAYMHLLGLTAPTAKPMNDSPEADRACVTLAEREAILRATLKQRLRHHLFKRGPEITAVLCQLANGEKFIAEDLVHAVYEEFDPPLDEELREELFDVARGPNFASADSKLVEPATSRHSDAPRTINWKLFASLLDWNRLQPFERTGHEDCAEAVRKRLGNAAKQRIIKWRTTNETYQGDRAGLLENRLWRRLGAPSYLRDYTVPCPMKVYEKRNFADIGGVATLISPALMSTLNIGQRDMFILRDKEEVSC</sequence>
<accession>A0A3P7L4Y8</accession>
<evidence type="ECO:0000313" key="1">
    <source>
        <dbReference type="EMBL" id="VDN08640.1"/>
    </source>
</evidence>